<gene>
    <name evidence="2" type="ORF">LMG31841_02927</name>
</gene>
<organism evidence="2 3">
    <name type="scientific">Paraburkholderia saeva</name>
    <dbReference type="NCBI Taxonomy" id="2777537"/>
    <lineage>
        <taxon>Bacteria</taxon>
        <taxon>Pseudomonadati</taxon>
        <taxon>Pseudomonadota</taxon>
        <taxon>Betaproteobacteria</taxon>
        <taxon>Burkholderiales</taxon>
        <taxon>Burkholderiaceae</taxon>
        <taxon>Paraburkholderia</taxon>
    </lineage>
</organism>
<keyword evidence="3" id="KW-1185">Reference proteome</keyword>
<accession>A0A9N8RXF2</accession>
<dbReference type="InterPro" id="IPR012334">
    <property type="entry name" value="Pectin_lyas_fold"/>
</dbReference>
<dbReference type="EMBL" id="CAJQZC010000005">
    <property type="protein sequence ID" value="CAG4900872.1"/>
    <property type="molecule type" value="Genomic_DNA"/>
</dbReference>
<name>A0A9N8RXF2_9BURK</name>
<dbReference type="Proteomes" id="UP000789704">
    <property type="component" value="Unassembled WGS sequence"/>
</dbReference>
<comment type="caution">
    <text evidence="2">The sequence shown here is derived from an EMBL/GenBank/DDBJ whole genome shotgun (WGS) entry which is preliminary data.</text>
</comment>
<dbReference type="SUPFAM" id="SSF51126">
    <property type="entry name" value="Pectin lyase-like"/>
    <property type="match status" value="1"/>
</dbReference>
<sequence>MTATILPNAKSQFIDSNGKPLAGGTVYFYIPNTSTPKATWQDPAQTILNTQPIVLDASGQALIWGSGVYRQVVFDQFNNLIWDQITEDANAGLTGNLVDDIFVAGTDFTPGTTTQLTLTAGAGSITNTWIFFDGTYQADPTITSLNGTTLTFNSPIPVGVTTVTVKIGTTVTVGIPANGSVTDATVAAGANIDSSKLSFLQAGAAAVRRTVQSKLRDVVSVKDFGAKGDGATDDTAAMQAAHTTGNLIYYPAGTYKFSTLTIPLGGIVGDGPSKTVLTSTDTANGDTILLTAQGQVPVPGGYLFRDFLLISAAGKTAGNGMNVNPATFENQGSTWENVWFSGHPTALMFSRASLWSIMNCKFLGYTVQGVYVNNNNVADSGDSSIGGGTHFNTGAPGAIAVYQAASGGLKLNNFKMNGGGFGYFLGLNDNGSTGDLIISNGSIENMTSSAIGLSRASGTQSFQNIAISDLQMAIVGSGITTDTNAFLSNVTIGDVVISLAPGSGAGILLSAVSNFAIGATTIIGNGGSPVGLAFGAACANGKYALPTTAGISLPVSNSSTSVFQSDGLQSGSASVTTSTGYGSSFLGTQAVTFPTPYKTVPRVSCKPNSSAGGGIAGFASGVSLTGFTLNAVGTTNGGAAAMTWEATGNI</sequence>
<reference evidence="2" key="1">
    <citation type="submission" date="2021-04" db="EMBL/GenBank/DDBJ databases">
        <authorList>
            <person name="Vanwijnsberghe S."/>
        </authorList>
    </citation>
    <scope>NUCLEOTIDE SEQUENCE</scope>
    <source>
        <strain evidence="2">LMG 31841</strain>
    </source>
</reference>
<protein>
    <recommendedName>
        <fullName evidence="1">Rhamnogalacturonase A/B/Epimerase-like pectate lyase domain-containing protein</fullName>
    </recommendedName>
</protein>
<feature type="domain" description="Rhamnogalacturonase A/B/Epimerase-like pectate lyase" evidence="1">
    <location>
        <begin position="219"/>
        <end position="289"/>
    </location>
</feature>
<evidence type="ECO:0000259" key="1">
    <source>
        <dbReference type="Pfam" id="PF12708"/>
    </source>
</evidence>
<proteinExistence type="predicted"/>
<dbReference type="AlphaFoldDB" id="A0A9N8RXF2"/>
<dbReference type="Pfam" id="PF12708">
    <property type="entry name" value="Pect-lyase_RHGA_epim"/>
    <property type="match status" value="1"/>
</dbReference>
<evidence type="ECO:0000313" key="3">
    <source>
        <dbReference type="Proteomes" id="UP000789704"/>
    </source>
</evidence>
<dbReference type="Gene3D" id="2.160.20.10">
    <property type="entry name" value="Single-stranded right-handed beta-helix, Pectin lyase-like"/>
    <property type="match status" value="1"/>
</dbReference>
<dbReference type="InterPro" id="IPR011050">
    <property type="entry name" value="Pectin_lyase_fold/virulence"/>
</dbReference>
<dbReference type="InterPro" id="IPR024535">
    <property type="entry name" value="RHGA/B-epi-like_pectate_lyase"/>
</dbReference>
<evidence type="ECO:0000313" key="2">
    <source>
        <dbReference type="EMBL" id="CAG4900872.1"/>
    </source>
</evidence>